<evidence type="ECO:0000256" key="3">
    <source>
        <dbReference type="SAM" id="SignalP"/>
    </source>
</evidence>
<name>A0A1Z5S796_SORBI</name>
<feature type="compositionally biased region" description="Polar residues" evidence="1">
    <location>
        <begin position="74"/>
        <end position="87"/>
    </location>
</feature>
<dbReference type="eggNOG" id="ENOG502SYET">
    <property type="taxonomic scope" value="Eukaryota"/>
</dbReference>
<evidence type="ECO:0008006" key="6">
    <source>
        <dbReference type="Google" id="ProtNLM"/>
    </source>
</evidence>
<feature type="compositionally biased region" description="Low complexity" evidence="1">
    <location>
        <begin position="107"/>
        <end position="116"/>
    </location>
</feature>
<feature type="transmembrane region" description="Helical" evidence="2">
    <location>
        <begin position="45"/>
        <end position="64"/>
    </location>
</feature>
<dbReference type="PANTHER" id="PTHR33098">
    <property type="entry name" value="COTTON FIBER (DUF761)"/>
    <property type="match status" value="1"/>
</dbReference>
<dbReference type="Proteomes" id="UP000000768">
    <property type="component" value="Chromosome 1"/>
</dbReference>
<sequence>MMSRMSFLNLKATAVATVVAVVSVLAATAEAAGSYYIPTPATPDFLLSPIFLWVTANVIIVWLVSSSRRRGRATNDTDTAAGPSSSDGGEVVVPAAVDGSFVYSSSEYEASSDAPPVSERLQEAREARAARRSDRPRVRRKPAEPAGLDAPRTPSATAVVADGQRDDEPPRDERRRGQAQEERAPAVSVDDDEDDVSMDSLWASIVQRRAARPVVVQKSESWGNEELPRLQRVAETAAARRQGVRKSVSAVAKAAATATAAAPTTQPPPEPQTGWRTRDVLVSISPDELLRRAESFIRRQREHLRLQRQESEQRQQLLLQRRRVPAPPASLIRV</sequence>
<reference evidence="4 5" key="1">
    <citation type="journal article" date="2009" name="Nature">
        <title>The Sorghum bicolor genome and the diversification of grasses.</title>
        <authorList>
            <person name="Paterson A.H."/>
            <person name="Bowers J.E."/>
            <person name="Bruggmann R."/>
            <person name="Dubchak I."/>
            <person name="Grimwood J."/>
            <person name="Gundlach H."/>
            <person name="Haberer G."/>
            <person name="Hellsten U."/>
            <person name="Mitros T."/>
            <person name="Poliakov A."/>
            <person name="Schmutz J."/>
            <person name="Spannagl M."/>
            <person name="Tang H."/>
            <person name="Wang X."/>
            <person name="Wicker T."/>
            <person name="Bharti A.K."/>
            <person name="Chapman J."/>
            <person name="Feltus F.A."/>
            <person name="Gowik U."/>
            <person name="Grigoriev I.V."/>
            <person name="Lyons E."/>
            <person name="Maher C.A."/>
            <person name="Martis M."/>
            <person name="Narechania A."/>
            <person name="Otillar R.P."/>
            <person name="Penning B.W."/>
            <person name="Salamov A.A."/>
            <person name="Wang Y."/>
            <person name="Zhang L."/>
            <person name="Carpita N.C."/>
            <person name="Freeling M."/>
            <person name="Gingle A.R."/>
            <person name="Hash C.T."/>
            <person name="Keller B."/>
            <person name="Klein P."/>
            <person name="Kresovich S."/>
            <person name="McCann M.C."/>
            <person name="Ming R."/>
            <person name="Peterson D.G."/>
            <person name="Mehboob-ur-Rahman"/>
            <person name="Ware D."/>
            <person name="Westhoff P."/>
            <person name="Mayer K.F."/>
            <person name="Messing J."/>
            <person name="Rokhsar D.S."/>
        </authorList>
    </citation>
    <scope>NUCLEOTIDE SEQUENCE [LARGE SCALE GENOMIC DNA]</scope>
    <source>
        <strain evidence="5">cv. BTx623</strain>
    </source>
</reference>
<feature type="region of interest" description="Disordered" evidence="1">
    <location>
        <begin position="71"/>
        <end position="91"/>
    </location>
</feature>
<keyword evidence="2" id="KW-1133">Transmembrane helix</keyword>
<feature type="compositionally biased region" description="Basic and acidic residues" evidence="1">
    <location>
        <begin position="163"/>
        <end position="184"/>
    </location>
</feature>
<evidence type="ECO:0000256" key="2">
    <source>
        <dbReference type="SAM" id="Phobius"/>
    </source>
</evidence>
<dbReference type="OMA" id="HEHLRIQ"/>
<gene>
    <name evidence="4" type="ORF">SORBI_3001G212451</name>
</gene>
<dbReference type="EMBL" id="CM000760">
    <property type="protein sequence ID" value="OQU91605.1"/>
    <property type="molecule type" value="Genomic_DNA"/>
</dbReference>
<protein>
    <recommendedName>
        <fullName evidence="6">DUF4408 domain-containing protein</fullName>
    </recommendedName>
</protein>
<proteinExistence type="predicted"/>
<organism evidence="4 5">
    <name type="scientific">Sorghum bicolor</name>
    <name type="common">Sorghum</name>
    <name type="synonym">Sorghum vulgare</name>
    <dbReference type="NCBI Taxonomy" id="4558"/>
    <lineage>
        <taxon>Eukaryota</taxon>
        <taxon>Viridiplantae</taxon>
        <taxon>Streptophyta</taxon>
        <taxon>Embryophyta</taxon>
        <taxon>Tracheophyta</taxon>
        <taxon>Spermatophyta</taxon>
        <taxon>Magnoliopsida</taxon>
        <taxon>Liliopsida</taxon>
        <taxon>Poales</taxon>
        <taxon>Poaceae</taxon>
        <taxon>PACMAD clade</taxon>
        <taxon>Panicoideae</taxon>
        <taxon>Andropogonodae</taxon>
        <taxon>Andropogoneae</taxon>
        <taxon>Sorghinae</taxon>
        <taxon>Sorghum</taxon>
    </lineage>
</organism>
<evidence type="ECO:0000256" key="1">
    <source>
        <dbReference type="SAM" id="MobiDB-lite"/>
    </source>
</evidence>
<keyword evidence="5" id="KW-1185">Reference proteome</keyword>
<evidence type="ECO:0000313" key="5">
    <source>
        <dbReference type="Proteomes" id="UP000000768"/>
    </source>
</evidence>
<feature type="compositionally biased region" description="Basic and acidic residues" evidence="1">
    <location>
        <begin position="120"/>
        <end position="136"/>
    </location>
</feature>
<reference evidence="5" key="2">
    <citation type="journal article" date="2018" name="Plant J.">
        <title>The Sorghum bicolor reference genome: improved assembly, gene annotations, a transcriptome atlas, and signatures of genome organization.</title>
        <authorList>
            <person name="McCormick R.F."/>
            <person name="Truong S.K."/>
            <person name="Sreedasyam A."/>
            <person name="Jenkins J."/>
            <person name="Shu S."/>
            <person name="Sims D."/>
            <person name="Kennedy M."/>
            <person name="Amirebrahimi M."/>
            <person name="Weers B.D."/>
            <person name="McKinley B."/>
            <person name="Mattison A."/>
            <person name="Morishige D.T."/>
            <person name="Grimwood J."/>
            <person name="Schmutz J."/>
            <person name="Mullet J.E."/>
        </authorList>
    </citation>
    <scope>NUCLEOTIDE SEQUENCE [LARGE SCALE GENOMIC DNA]</scope>
    <source>
        <strain evidence="5">cv. BTx623</strain>
    </source>
</reference>
<evidence type="ECO:0000313" key="4">
    <source>
        <dbReference type="EMBL" id="OQU91605.1"/>
    </source>
</evidence>
<feature type="region of interest" description="Disordered" evidence="1">
    <location>
        <begin position="107"/>
        <end position="194"/>
    </location>
</feature>
<accession>A0A1Z5S796</accession>
<keyword evidence="2" id="KW-0472">Membrane</keyword>
<dbReference type="Gramene" id="OQU91605">
    <property type="protein sequence ID" value="OQU91605"/>
    <property type="gene ID" value="SORBI_3001G212451"/>
</dbReference>
<dbReference type="InParanoid" id="A0A1Z5S796"/>
<keyword evidence="2" id="KW-0812">Transmembrane</keyword>
<dbReference type="AlphaFoldDB" id="A0A1Z5S796"/>
<feature type="chain" id="PRO_5012034956" description="DUF4408 domain-containing protein" evidence="3">
    <location>
        <begin position="32"/>
        <end position="334"/>
    </location>
</feature>
<keyword evidence="3" id="KW-0732">Signal</keyword>
<feature type="signal peptide" evidence="3">
    <location>
        <begin position="1"/>
        <end position="31"/>
    </location>
</feature>
<dbReference type="PANTHER" id="PTHR33098:SF44">
    <property type="entry name" value="DUF4408 DOMAIN-CONTAINING PROTEIN"/>
    <property type="match status" value="1"/>
</dbReference>